<proteinExistence type="predicted"/>
<reference evidence="3" key="1">
    <citation type="journal article" date="2019" name="Int. J. Syst. Evol. Microbiol.">
        <title>The Global Catalogue of Microorganisms (GCM) 10K type strain sequencing project: providing services to taxonomists for standard genome sequencing and annotation.</title>
        <authorList>
            <consortium name="The Broad Institute Genomics Platform"/>
            <consortium name="The Broad Institute Genome Sequencing Center for Infectious Disease"/>
            <person name="Wu L."/>
            <person name="Ma J."/>
        </authorList>
    </citation>
    <scope>NUCLEOTIDE SEQUENCE [LARGE SCALE GENOMIC DNA]</scope>
    <source>
        <strain evidence="3">CCUG 50347</strain>
    </source>
</reference>
<dbReference type="EMBL" id="JBHSIM010000039">
    <property type="protein sequence ID" value="MFC4834330.1"/>
    <property type="molecule type" value="Genomic_DNA"/>
</dbReference>
<comment type="caution">
    <text evidence="2">The sequence shown here is derived from an EMBL/GenBank/DDBJ whole genome shotgun (WGS) entry which is preliminary data.</text>
</comment>
<feature type="transmembrane region" description="Helical" evidence="1">
    <location>
        <begin position="17"/>
        <end position="40"/>
    </location>
</feature>
<sequence length="477" mass="49731">MDAQTGLATGEVEHPGLAAGLSLALIAVWAFSALCMLIVVPIRRLRDDLEASILDGPRLFRRSLTRETERLAGTVCVGGTGNRRTVSALHTLWLVGLAVVAWLVTTSMMVGSDHGARFAVAEEGQRATDAVAASVRHELEGGLAGLGAVAAENRAMDDPAGTTEEALAARPIFRAVQVLDSEAHALASAGNSSASFASAPGPGITILNTSGAEPVLVAASPLDSGRILVGQYDIRALNDRLRVADSPISVVDGAMRTILSNVGYQAFTELANPALREVASQAASGHRTSPVAPEAEGTVLTAQRIGFEDATARLELVAVAEHDTAAMVFAHDATRRAAFAISSVAGGFAVVFLSWIYISAVRPLRRLGLHAEGVAAVAAGGVAPEPVAPERLNESGAIAAALNRRLVEAVRARTASADAFLSLPTEDPATVAMHRVDAIPTQRISPHPLHRRSRPVKLVVVAPPRGRTRTVQAEASR</sequence>
<gene>
    <name evidence="2" type="ORF">ACFPEL_18075</name>
</gene>
<keyword evidence="1" id="KW-0472">Membrane</keyword>
<organism evidence="2 3">
    <name type="scientific">Actinomycetospora chibensis</name>
    <dbReference type="NCBI Taxonomy" id="663606"/>
    <lineage>
        <taxon>Bacteria</taxon>
        <taxon>Bacillati</taxon>
        <taxon>Actinomycetota</taxon>
        <taxon>Actinomycetes</taxon>
        <taxon>Pseudonocardiales</taxon>
        <taxon>Pseudonocardiaceae</taxon>
        <taxon>Actinomycetospora</taxon>
    </lineage>
</organism>
<feature type="transmembrane region" description="Helical" evidence="1">
    <location>
        <begin position="337"/>
        <end position="358"/>
    </location>
</feature>
<evidence type="ECO:0008006" key="4">
    <source>
        <dbReference type="Google" id="ProtNLM"/>
    </source>
</evidence>
<dbReference type="RefSeq" id="WP_274190820.1">
    <property type="nucleotide sequence ID" value="NZ_BAABHN010000039.1"/>
</dbReference>
<evidence type="ECO:0000256" key="1">
    <source>
        <dbReference type="SAM" id="Phobius"/>
    </source>
</evidence>
<name>A0ABV9RKT0_9PSEU</name>
<evidence type="ECO:0000313" key="2">
    <source>
        <dbReference type="EMBL" id="MFC4834330.1"/>
    </source>
</evidence>
<dbReference type="Proteomes" id="UP001595909">
    <property type="component" value="Unassembled WGS sequence"/>
</dbReference>
<protein>
    <recommendedName>
        <fullName evidence="4">HAMP domain-containing protein</fullName>
    </recommendedName>
</protein>
<evidence type="ECO:0000313" key="3">
    <source>
        <dbReference type="Proteomes" id="UP001595909"/>
    </source>
</evidence>
<keyword evidence="1" id="KW-0812">Transmembrane</keyword>
<feature type="transmembrane region" description="Helical" evidence="1">
    <location>
        <begin position="92"/>
        <end position="110"/>
    </location>
</feature>
<keyword evidence="1" id="KW-1133">Transmembrane helix</keyword>
<accession>A0ABV9RKT0</accession>
<keyword evidence="3" id="KW-1185">Reference proteome</keyword>